<protein>
    <submittedName>
        <fullName evidence="2">Uncharacterized protein</fullName>
    </submittedName>
</protein>
<dbReference type="EMBL" id="CACVBS010000085">
    <property type="protein sequence ID" value="CAA7270079.1"/>
    <property type="molecule type" value="Genomic_DNA"/>
</dbReference>
<organism evidence="2 3">
    <name type="scientific">Cyclocybe aegerita</name>
    <name type="common">Black poplar mushroom</name>
    <name type="synonym">Agrocybe aegerita</name>
    <dbReference type="NCBI Taxonomy" id="1973307"/>
    <lineage>
        <taxon>Eukaryota</taxon>
        <taxon>Fungi</taxon>
        <taxon>Dikarya</taxon>
        <taxon>Basidiomycota</taxon>
        <taxon>Agaricomycotina</taxon>
        <taxon>Agaricomycetes</taxon>
        <taxon>Agaricomycetidae</taxon>
        <taxon>Agaricales</taxon>
        <taxon>Agaricineae</taxon>
        <taxon>Bolbitiaceae</taxon>
        <taxon>Cyclocybe</taxon>
    </lineage>
</organism>
<feature type="compositionally biased region" description="Acidic residues" evidence="1">
    <location>
        <begin position="133"/>
        <end position="145"/>
    </location>
</feature>
<dbReference type="Pfam" id="PF08624">
    <property type="entry name" value="CRC_subunit"/>
    <property type="match status" value="1"/>
</dbReference>
<feature type="compositionally biased region" description="Acidic residues" evidence="1">
    <location>
        <begin position="34"/>
        <end position="60"/>
    </location>
</feature>
<feature type="region of interest" description="Disordered" evidence="1">
    <location>
        <begin position="1"/>
        <end position="166"/>
    </location>
</feature>
<dbReference type="Proteomes" id="UP000467700">
    <property type="component" value="Unassembled WGS sequence"/>
</dbReference>
<name>A0A8S0VUE3_CYCAE</name>
<keyword evidence="3" id="KW-1185">Reference proteome</keyword>
<proteinExistence type="predicted"/>
<dbReference type="OrthoDB" id="5598844at2759"/>
<gene>
    <name evidence="2" type="ORF">AAE3_LOCUS12310</name>
</gene>
<feature type="compositionally biased region" description="Polar residues" evidence="1">
    <location>
        <begin position="449"/>
        <end position="458"/>
    </location>
</feature>
<evidence type="ECO:0000256" key="1">
    <source>
        <dbReference type="SAM" id="MobiDB-lite"/>
    </source>
</evidence>
<dbReference type="InterPro" id="IPR013933">
    <property type="entry name" value="CRC_Rsc7/Swp82"/>
</dbReference>
<feature type="compositionally biased region" description="Basic residues" evidence="1">
    <location>
        <begin position="107"/>
        <end position="119"/>
    </location>
</feature>
<comment type="caution">
    <text evidence="2">The sequence shown here is derived from an EMBL/GenBank/DDBJ whole genome shotgun (WGS) entry which is preliminary data.</text>
</comment>
<evidence type="ECO:0000313" key="2">
    <source>
        <dbReference type="EMBL" id="CAA7270079.1"/>
    </source>
</evidence>
<evidence type="ECO:0000313" key="3">
    <source>
        <dbReference type="Proteomes" id="UP000467700"/>
    </source>
</evidence>
<feature type="region of interest" description="Disordered" evidence="1">
    <location>
        <begin position="443"/>
        <end position="466"/>
    </location>
</feature>
<sequence>MSNIVPKIVIKPRSSAPISALPANTQSPPVERDSGEDEEEGDAENEDSQAMDVDEEDPGSNEEPPHGPVDEDEGADVVTIPTPRPRGRPRGSGRGRGTSSGASTPRARGRGRGRGRPRGRGSLLIRLPRRNDDDTDFDGEEGGSEDVERGEGTPLEGEEIEKEVPLGGGKPFRKILGQAYVIDGDEYVTEDDPKGDEKIDKWGNLLGGRRFKSATFILPNRHPQRQYMLAIDAARTSGFRDSLYYFRKNLLALKLNATQQEKEYLISEGKLGSHLRTRSVTLVTARSAFKLHGSKMIFEGRWVTDDYYEGKVLEEITARGLKAGDPVGDLPDPNATHHNNELSALNAASAAGTAKGDRGGGGGGGIYRAGGPTTIFAGSGWGPYSDGPLNAVRKSVLSRDGVDEDNWMWMMANRVAAASEEWTKLRKEAVKVVEGVDGLVMGGAVLPPNGSQQTSGGEQETKKRKVRVDTTPAVGVYEPHSNVVQYRADTQPTSARWDVLPDTASKRVIGGTKVGNGAWAVAWVDTIMEFPDETALAALPEAQTREKLLREAEGSGLQPIEFT</sequence>
<dbReference type="AlphaFoldDB" id="A0A8S0VUE3"/>
<accession>A0A8S0VUE3</accession>
<reference evidence="2 3" key="1">
    <citation type="submission" date="2020-01" db="EMBL/GenBank/DDBJ databases">
        <authorList>
            <person name="Gupta K D."/>
        </authorList>
    </citation>
    <scope>NUCLEOTIDE SEQUENCE [LARGE SCALE GENOMIC DNA]</scope>
</reference>